<evidence type="ECO:0000256" key="4">
    <source>
        <dbReference type="ARBA" id="ARBA00012094"/>
    </source>
</evidence>
<dbReference type="EMBL" id="FMZW01000011">
    <property type="protein sequence ID" value="SDD47255.1"/>
    <property type="molecule type" value="Genomic_DNA"/>
</dbReference>
<evidence type="ECO:0000313" key="16">
    <source>
        <dbReference type="EMBL" id="SDD47255.1"/>
    </source>
</evidence>
<dbReference type="GO" id="GO:0006572">
    <property type="term" value="P:L-tyrosine catabolic process"/>
    <property type="evidence" value="ECO:0007669"/>
    <property type="project" value="UniProtKB-KW"/>
</dbReference>
<dbReference type="EC" id="3.7.1.2" evidence="4"/>
<evidence type="ECO:0000256" key="2">
    <source>
        <dbReference type="ARBA" id="ARBA00001946"/>
    </source>
</evidence>
<dbReference type="Gene3D" id="3.90.850.10">
    <property type="entry name" value="Fumarylacetoacetase-like, C-terminal domain"/>
    <property type="match status" value="1"/>
</dbReference>
<dbReference type="InterPro" id="IPR011234">
    <property type="entry name" value="Fumarylacetoacetase-like_C"/>
</dbReference>
<organism evidence="16 17">
    <name type="scientific">Bradyrhizobium brasilense</name>
    <dbReference type="NCBI Taxonomy" id="1419277"/>
    <lineage>
        <taxon>Bacteria</taxon>
        <taxon>Pseudomonadati</taxon>
        <taxon>Pseudomonadota</taxon>
        <taxon>Alphaproteobacteria</taxon>
        <taxon>Hyphomicrobiales</taxon>
        <taxon>Nitrobacteraceae</taxon>
        <taxon>Bradyrhizobium</taxon>
    </lineage>
</organism>
<keyword evidence="5 13" id="KW-0479">Metal-binding</keyword>
<proteinExistence type="predicted"/>
<gene>
    <name evidence="16" type="ORF">SAMN05216337_1011152</name>
</gene>
<dbReference type="SUPFAM" id="SSF56529">
    <property type="entry name" value="FAH"/>
    <property type="match status" value="1"/>
</dbReference>
<evidence type="ECO:0000256" key="5">
    <source>
        <dbReference type="ARBA" id="ARBA00022723"/>
    </source>
</evidence>
<evidence type="ECO:0000256" key="11">
    <source>
        <dbReference type="PIRSR" id="PIRSR605959-1"/>
    </source>
</evidence>
<name>A0A1G6V2U9_9BRAD</name>
<feature type="binding site" evidence="13">
    <location>
        <position position="272"/>
    </location>
    <ligand>
        <name>Mg(2+)</name>
        <dbReference type="ChEBI" id="CHEBI:18420"/>
    </ligand>
</feature>
<dbReference type="InterPro" id="IPR015377">
    <property type="entry name" value="Fumarylacetoacetase_N"/>
</dbReference>
<dbReference type="Proteomes" id="UP000199245">
    <property type="component" value="Unassembled WGS sequence"/>
</dbReference>
<evidence type="ECO:0000256" key="1">
    <source>
        <dbReference type="ARBA" id="ARBA00001913"/>
    </source>
</evidence>
<comment type="pathway">
    <text evidence="3">Amino-acid degradation; L-phenylalanine degradation; acetoacetate and fumarate from L-phenylalanine: step 6/6.</text>
</comment>
<comment type="cofactor">
    <cofactor evidence="1 13">
        <name>Ca(2+)</name>
        <dbReference type="ChEBI" id="CHEBI:29108"/>
    </cofactor>
</comment>
<evidence type="ECO:0000256" key="6">
    <source>
        <dbReference type="ARBA" id="ARBA00022801"/>
    </source>
</evidence>
<accession>A0A1G6V2U9</accession>
<feature type="domain" description="Fumarylacetoacetase-like C-terminal" evidence="14">
    <location>
        <begin position="141"/>
        <end position="431"/>
    </location>
</feature>
<dbReference type="UniPathway" id="UPA00139">
    <property type="reaction ID" value="UER00341"/>
</dbReference>
<evidence type="ECO:0000256" key="10">
    <source>
        <dbReference type="ARBA" id="ARBA00023232"/>
    </source>
</evidence>
<evidence type="ECO:0000313" key="17">
    <source>
        <dbReference type="Proteomes" id="UP000199245"/>
    </source>
</evidence>
<feature type="binding site" evidence="12">
    <location>
        <position position="375"/>
    </location>
    <ligand>
        <name>substrate</name>
    </ligand>
</feature>
<dbReference type="NCBIfam" id="TIGR01266">
    <property type="entry name" value="fum_ac_acetase"/>
    <property type="match status" value="1"/>
</dbReference>
<keyword evidence="9" id="KW-0828">Tyrosine catabolism</keyword>
<evidence type="ECO:0000256" key="7">
    <source>
        <dbReference type="ARBA" id="ARBA00022837"/>
    </source>
</evidence>
<dbReference type="GO" id="GO:0004334">
    <property type="term" value="F:fumarylacetoacetase activity"/>
    <property type="evidence" value="ECO:0007669"/>
    <property type="project" value="UniProtKB-EC"/>
</dbReference>
<dbReference type="SUPFAM" id="SSF63433">
    <property type="entry name" value="Fumarylacetoacetate hydrolase, FAH, N-terminal domain"/>
    <property type="match status" value="1"/>
</dbReference>
<dbReference type="AlphaFoldDB" id="A0A1G6V2U9"/>
<feature type="binding site" evidence="13">
    <location>
        <position position="248"/>
    </location>
    <ligand>
        <name>Ca(2+)</name>
        <dbReference type="ChEBI" id="CHEBI:29108"/>
    </ligand>
</feature>
<keyword evidence="10" id="KW-0585">Phenylalanine catabolism</keyword>
<keyword evidence="8 13" id="KW-0460">Magnesium</keyword>
<feature type="domain" description="Fumarylacetoacetase N-terminal" evidence="15">
    <location>
        <begin position="32"/>
        <end position="133"/>
    </location>
</feature>
<sequence length="451" mass="48124">MNNAVQLDETHDPARRSFVETANGGATDFPIQNLPLGIFSTAADTQPRIGTAIGDFVFDLKRALGSDEHLAAPIRQALQQGTLNALFALGPMAMRELRRRAADLLGQGSAANDTRRRASELLTSIADATLHLPTRISNYTDFYAGIYHARAAGALLTPENPLPANYKWVPIAYHGRASSVQVGRGMVRRPLGQRPPTVAGAAPGFGPCERLDFELEMGFYLAAGNRLGNPVPIAEASQQIVGYSLLNDWSARDIQRWEMFPLGPFLSKSFATSVSPWVVTSDALAPFRVPALARPDGDPRPLDYLFDAADQSHGGLDVHLEVLLSTAQMRAANQPAAAILTSNAKYLYWTPAQMIAHHSINGCNLLPGDLIGTGTISGPSPAQLSSMLEFTAAGSRPAVLPSGERRGFLEDGDEVTFRGRCSLEGFASIGFGSCVGRIGPADAVIAGNNHA</sequence>
<feature type="binding site" evidence="12">
    <location>
        <position position="143"/>
    </location>
    <ligand>
        <name>substrate</name>
    </ligand>
</feature>
<reference evidence="16 17" key="1">
    <citation type="submission" date="2016-10" db="EMBL/GenBank/DDBJ databases">
        <authorList>
            <person name="de Groot N.N."/>
        </authorList>
    </citation>
    <scope>NUCLEOTIDE SEQUENCE [LARGE SCALE GENOMIC DNA]</scope>
    <source>
        <strain evidence="16 17">R5</strain>
    </source>
</reference>
<dbReference type="Pfam" id="PF01557">
    <property type="entry name" value="FAA_hydrolase"/>
    <property type="match status" value="1"/>
</dbReference>
<feature type="binding site" evidence="13">
    <location>
        <position position="141"/>
    </location>
    <ligand>
        <name>Ca(2+)</name>
        <dbReference type="ChEBI" id="CHEBI:29108"/>
    </ligand>
</feature>
<comment type="cofactor">
    <cofactor evidence="2 13">
        <name>Mg(2+)</name>
        <dbReference type="ChEBI" id="CHEBI:18420"/>
    </cofactor>
</comment>
<keyword evidence="7 13" id="KW-0106">Calcium</keyword>
<evidence type="ECO:0000256" key="13">
    <source>
        <dbReference type="PIRSR" id="PIRSR605959-3"/>
    </source>
</evidence>
<feature type="binding site" evidence="13">
    <location>
        <position position="216"/>
    </location>
    <ligand>
        <name>Ca(2+)</name>
        <dbReference type="ChEBI" id="CHEBI:29108"/>
    </ligand>
</feature>
<feature type="binding site" evidence="12">
    <location>
        <position position="255"/>
    </location>
    <ligand>
        <name>substrate</name>
    </ligand>
</feature>
<dbReference type="GO" id="GO:1902000">
    <property type="term" value="P:homogentisate catabolic process"/>
    <property type="evidence" value="ECO:0007669"/>
    <property type="project" value="TreeGrafter"/>
</dbReference>
<evidence type="ECO:0000256" key="12">
    <source>
        <dbReference type="PIRSR" id="PIRSR605959-2"/>
    </source>
</evidence>
<dbReference type="InterPro" id="IPR036462">
    <property type="entry name" value="Fumarylacetoacetase_N_sf"/>
</dbReference>
<feature type="active site" description="Proton acceptor" evidence="11">
    <location>
        <position position="148"/>
    </location>
</feature>
<dbReference type="Pfam" id="PF09298">
    <property type="entry name" value="FAA_hydrolase_N"/>
    <property type="match status" value="1"/>
</dbReference>
<feature type="binding site" evidence="13">
    <location>
        <position position="214"/>
    </location>
    <ligand>
        <name>Ca(2+)</name>
        <dbReference type="ChEBI" id="CHEBI:29108"/>
    </ligand>
</feature>
<dbReference type="Gene3D" id="2.30.30.230">
    <property type="entry name" value="Fumarylacetoacetase, N-terminal domain"/>
    <property type="match status" value="1"/>
</dbReference>
<evidence type="ECO:0000256" key="3">
    <source>
        <dbReference type="ARBA" id="ARBA00004782"/>
    </source>
</evidence>
<keyword evidence="6 16" id="KW-0378">Hydrolase</keyword>
<evidence type="ECO:0000259" key="14">
    <source>
        <dbReference type="Pfam" id="PF01557"/>
    </source>
</evidence>
<dbReference type="GO" id="GO:0006559">
    <property type="term" value="P:L-phenylalanine catabolic process"/>
    <property type="evidence" value="ECO:0007669"/>
    <property type="project" value="UniProtKB-UniPathway"/>
</dbReference>
<dbReference type="InterPro" id="IPR005959">
    <property type="entry name" value="Fumarylacetoacetase"/>
</dbReference>
<feature type="binding site" evidence="13">
    <location>
        <position position="268"/>
    </location>
    <ligand>
        <name>Mg(2+)</name>
        <dbReference type="ChEBI" id="CHEBI:18420"/>
    </ligand>
</feature>
<evidence type="ECO:0000256" key="9">
    <source>
        <dbReference type="ARBA" id="ARBA00022878"/>
    </source>
</evidence>
<feature type="binding site" evidence="13">
    <location>
        <position position="248"/>
    </location>
    <ligand>
        <name>Mg(2+)</name>
        <dbReference type="ChEBI" id="CHEBI:18420"/>
    </ligand>
</feature>
<protein>
    <recommendedName>
        <fullName evidence="4">fumarylacetoacetase</fullName>
        <ecNumber evidence="4">3.7.1.2</ecNumber>
    </recommendedName>
</protein>
<evidence type="ECO:0000259" key="15">
    <source>
        <dbReference type="Pfam" id="PF09298"/>
    </source>
</evidence>
<dbReference type="PANTHER" id="PTHR43069">
    <property type="entry name" value="FUMARYLACETOACETASE"/>
    <property type="match status" value="1"/>
</dbReference>
<dbReference type="GO" id="GO:0046872">
    <property type="term" value="F:metal ion binding"/>
    <property type="evidence" value="ECO:0007669"/>
    <property type="project" value="UniProtKB-KW"/>
</dbReference>
<evidence type="ECO:0000256" key="8">
    <source>
        <dbReference type="ARBA" id="ARBA00022842"/>
    </source>
</evidence>
<dbReference type="InterPro" id="IPR036663">
    <property type="entry name" value="Fumarylacetoacetase_C_sf"/>
</dbReference>
<dbReference type="PANTHER" id="PTHR43069:SF2">
    <property type="entry name" value="FUMARYLACETOACETASE"/>
    <property type="match status" value="1"/>
</dbReference>
<dbReference type="RefSeq" id="WP_092083037.1">
    <property type="nucleotide sequence ID" value="NZ_FMZW01000011.1"/>
</dbReference>